<proteinExistence type="predicted"/>
<protein>
    <submittedName>
        <fullName evidence="1">Uncharacterized protein</fullName>
    </submittedName>
</protein>
<gene>
    <name evidence="1" type="ORF">Q3C12_34710</name>
</gene>
<reference evidence="1" key="1">
    <citation type="submission" date="2023-07" db="EMBL/GenBank/DDBJ databases">
        <authorList>
            <person name="Aktuganov G."/>
            <person name="Boyko T."/>
            <person name="Delegan Y."/>
            <person name="Galimzianova N."/>
            <person name="Gilvanova E."/>
            <person name="Korobov V."/>
            <person name="Kuzmina L."/>
            <person name="Melentiev A."/>
            <person name="Milman P."/>
            <person name="Ryabova A."/>
            <person name="Stupak E."/>
            <person name="Yasakov T."/>
            <person name="Zharikova N."/>
            <person name="Zhurenko E."/>
        </authorList>
    </citation>
    <scope>NUCLEOTIDE SEQUENCE</scope>
    <source>
        <strain evidence="1">IB-739</strain>
    </source>
</reference>
<comment type="caution">
    <text evidence="1">The sequence shown here is derived from an EMBL/GenBank/DDBJ whole genome shotgun (WGS) entry which is preliminary data.</text>
</comment>
<name>A0ABT8VME9_9BACL</name>
<accession>A0ABT8VME9</accession>
<organism evidence="1 2">
    <name type="scientific">Paenibacillus ehimensis</name>
    <dbReference type="NCBI Taxonomy" id="79264"/>
    <lineage>
        <taxon>Bacteria</taxon>
        <taxon>Bacillati</taxon>
        <taxon>Bacillota</taxon>
        <taxon>Bacilli</taxon>
        <taxon>Bacillales</taxon>
        <taxon>Paenibacillaceae</taxon>
        <taxon>Paenibacillus</taxon>
    </lineage>
</organism>
<keyword evidence="2" id="KW-1185">Reference proteome</keyword>
<dbReference type="EMBL" id="JAUMKJ010000108">
    <property type="protein sequence ID" value="MDO3682149.1"/>
    <property type="molecule type" value="Genomic_DNA"/>
</dbReference>
<evidence type="ECO:0000313" key="2">
    <source>
        <dbReference type="Proteomes" id="UP001168883"/>
    </source>
</evidence>
<dbReference type="RefSeq" id="WP_302881588.1">
    <property type="nucleotide sequence ID" value="NZ_JAUMKJ010000108.1"/>
</dbReference>
<evidence type="ECO:0000313" key="1">
    <source>
        <dbReference type="EMBL" id="MDO3682149.1"/>
    </source>
</evidence>
<sequence>MVTVYYEDGSTFVQYAEGKRPLKFDVYSIDSPESDAYLDTIIDFVIATANKPEHIAKMEPAKFWALVERLATMFCRAYSPTKNHGITKAEIRSVVYFVLDNAVKAGEWPVKYIITDKTFVQYGGDYDDYGAVYSEPD</sequence>
<dbReference type="Proteomes" id="UP001168883">
    <property type="component" value="Unassembled WGS sequence"/>
</dbReference>